<dbReference type="Gene3D" id="3.40.50.720">
    <property type="entry name" value="NAD(P)-binding Rossmann-like Domain"/>
    <property type="match status" value="1"/>
</dbReference>
<sequence>MALHDGDLKPVRPMFELTGRNYIVTGGGRGIGYAITRAIAEMGGNVVVFDLLDKPVSDFDTLESEFGVKVKYIRADVTSDDSLRSAFAQAMETLGTLDGCVTAAGIAPEGPFLEQDWNTMRKVMDINVNGTYFTAQLAAQQMQKQGTGGSLILIASVCAHVALPRTLLSAYNASKGAVKMLSTALAVELAPLNIRCNIISPGYIQSDMTKGLREKNPELADIMENAPPLRRIGNRNDLTGAAVYLLSDASAYTTGAEILVTGGMHAGRVTTD</sequence>
<dbReference type="Proteomes" id="UP000078343">
    <property type="component" value="Unassembled WGS sequence"/>
</dbReference>
<dbReference type="SUPFAM" id="SSF51735">
    <property type="entry name" value="NAD(P)-binding Rossmann-fold domains"/>
    <property type="match status" value="1"/>
</dbReference>
<dbReference type="STRING" id="1367422.A0A178ZC93"/>
<dbReference type="FunFam" id="3.40.50.720:FF:000084">
    <property type="entry name" value="Short-chain dehydrogenase reductase"/>
    <property type="match status" value="1"/>
</dbReference>
<keyword evidence="6" id="KW-1185">Reference proteome</keyword>
<dbReference type="InterPro" id="IPR036291">
    <property type="entry name" value="NAD(P)-bd_dom_sf"/>
</dbReference>
<comment type="caution">
    <text evidence="5">The sequence shown here is derived from an EMBL/GenBank/DDBJ whole genome shotgun (WGS) entry which is preliminary data.</text>
</comment>
<dbReference type="Pfam" id="PF13561">
    <property type="entry name" value="adh_short_C2"/>
    <property type="match status" value="1"/>
</dbReference>
<evidence type="ECO:0000259" key="4">
    <source>
        <dbReference type="SMART" id="SM00822"/>
    </source>
</evidence>
<keyword evidence="3" id="KW-0560">Oxidoreductase</keyword>
<dbReference type="EMBL" id="LVYI01000007">
    <property type="protein sequence ID" value="OAP57397.1"/>
    <property type="molecule type" value="Genomic_DNA"/>
</dbReference>
<name>A0A178ZC93_9EURO</name>
<dbReference type="AlphaFoldDB" id="A0A178ZC93"/>
<evidence type="ECO:0000313" key="5">
    <source>
        <dbReference type="EMBL" id="OAP57397.1"/>
    </source>
</evidence>
<dbReference type="GO" id="GO:0050664">
    <property type="term" value="F:oxidoreductase activity, acting on NAD(P)H, oxygen as acceptor"/>
    <property type="evidence" value="ECO:0007669"/>
    <property type="project" value="TreeGrafter"/>
</dbReference>
<dbReference type="PRINTS" id="PR00080">
    <property type="entry name" value="SDRFAMILY"/>
</dbReference>
<feature type="domain" description="Ketoreductase" evidence="4">
    <location>
        <begin position="20"/>
        <end position="160"/>
    </location>
</feature>
<dbReference type="InterPro" id="IPR002347">
    <property type="entry name" value="SDR_fam"/>
</dbReference>
<dbReference type="PRINTS" id="PR00081">
    <property type="entry name" value="GDHRDH"/>
</dbReference>
<organism evidence="5 6">
    <name type="scientific">Fonsecaea erecta</name>
    <dbReference type="NCBI Taxonomy" id="1367422"/>
    <lineage>
        <taxon>Eukaryota</taxon>
        <taxon>Fungi</taxon>
        <taxon>Dikarya</taxon>
        <taxon>Ascomycota</taxon>
        <taxon>Pezizomycotina</taxon>
        <taxon>Eurotiomycetes</taxon>
        <taxon>Chaetothyriomycetidae</taxon>
        <taxon>Chaetothyriales</taxon>
        <taxon>Herpotrichiellaceae</taxon>
        <taxon>Fonsecaea</taxon>
    </lineage>
</organism>
<comment type="similarity">
    <text evidence="1">Belongs to the short-chain dehydrogenases/reductases (SDR) family.</text>
</comment>
<protein>
    <submittedName>
        <fullName evidence="5">Short chain dehydrogenase</fullName>
    </submittedName>
</protein>
<reference evidence="5 6" key="1">
    <citation type="submission" date="2016-04" db="EMBL/GenBank/DDBJ databases">
        <title>Draft genome of Fonsecaea erecta CBS 125763.</title>
        <authorList>
            <person name="Weiss V.A."/>
            <person name="Vicente V.A."/>
            <person name="Raittz R.T."/>
            <person name="Moreno L.F."/>
            <person name="De Souza E.M."/>
            <person name="Pedrosa F.O."/>
            <person name="Steffens M.B."/>
            <person name="Faoro H."/>
            <person name="Tadra-Sfeir M.Z."/>
            <person name="Najafzadeh M.J."/>
            <person name="Felipe M.S."/>
            <person name="Teixeira M."/>
            <person name="Sun J."/>
            <person name="Xi L."/>
            <person name="Gomes R."/>
            <person name="De Azevedo C.M."/>
            <person name="Salgado C.G."/>
            <person name="Da Silva M.B."/>
            <person name="Nascimento M.F."/>
            <person name="Queiroz-Telles F."/>
            <person name="Attili D.S."/>
            <person name="Gorbushina A."/>
        </authorList>
    </citation>
    <scope>NUCLEOTIDE SEQUENCE [LARGE SCALE GENOMIC DNA]</scope>
    <source>
        <strain evidence="5 6">CBS 125763</strain>
    </source>
</reference>
<evidence type="ECO:0000256" key="3">
    <source>
        <dbReference type="ARBA" id="ARBA00023002"/>
    </source>
</evidence>
<dbReference type="GO" id="GO:0016616">
    <property type="term" value="F:oxidoreductase activity, acting on the CH-OH group of donors, NAD or NADP as acceptor"/>
    <property type="evidence" value="ECO:0007669"/>
    <property type="project" value="UniProtKB-ARBA"/>
</dbReference>
<dbReference type="GeneID" id="30012303"/>
<proteinExistence type="inferred from homology"/>
<evidence type="ECO:0000256" key="1">
    <source>
        <dbReference type="ARBA" id="ARBA00006484"/>
    </source>
</evidence>
<evidence type="ECO:0000313" key="6">
    <source>
        <dbReference type="Proteomes" id="UP000078343"/>
    </source>
</evidence>
<dbReference type="InterPro" id="IPR057326">
    <property type="entry name" value="KR_dom"/>
</dbReference>
<dbReference type="PANTHER" id="PTHR43008:SF4">
    <property type="entry name" value="CHAIN DEHYDROGENASE, PUTATIVE (AFU_ORTHOLOGUE AFUA_4G08710)-RELATED"/>
    <property type="match status" value="1"/>
</dbReference>
<keyword evidence="2" id="KW-0521">NADP</keyword>
<dbReference type="OrthoDB" id="5325318at2759"/>
<dbReference type="PANTHER" id="PTHR43008">
    <property type="entry name" value="BENZIL REDUCTASE"/>
    <property type="match status" value="1"/>
</dbReference>
<dbReference type="SMART" id="SM00822">
    <property type="entry name" value="PKS_KR"/>
    <property type="match status" value="1"/>
</dbReference>
<dbReference type="RefSeq" id="XP_018690764.1">
    <property type="nucleotide sequence ID" value="XM_018839643.1"/>
</dbReference>
<gene>
    <name evidence="5" type="ORF">AYL99_08135</name>
</gene>
<accession>A0A178ZC93</accession>
<evidence type="ECO:0000256" key="2">
    <source>
        <dbReference type="ARBA" id="ARBA00022857"/>
    </source>
</evidence>